<sequence>MDKEWASYDRNTPEYKQGARKFVDTVQANLGNPEKIRCPCISCRNGKRHNYNIVYDHLIVPGINPLYTKWIFHGEETTSADLQGNVEIPEIYRMFKDACFEDDDVQEPTGRRHVPDYENLLEEAELPIYTGSTWTKMSATVACYKFKARHSLSNTGFDELLEMIHSFLPKDNILPNSLYSTKKLLKAFDLAAFDGTQEHRLKPRQLTGSEIFEVVKNIKNDWGKKKKKKKGDNRKKKSAVRKRKRDGLSSCDDDSEDDGDDPMKLTIRWKKKSIFFELPYWQNLLLHHNLDMMHIEKNIFHLVQEVLIGGPVHLRWMFPFERYVSVLNHYVKNRSNPEGCIAENYLAEEITHFCSGYIQQAADIGVQYKRNEVDEDETILEGQPFGRKRTRPMTSSMLEIAHRYVLTNTTELDPWKEIHKGELKLKDGWLAKNESLLEKKHWNTFSDWLSNRVRTGDCGDMSSTTRWIACKPRRNVLSCSGYKINGNRFHTREAEKVTQNSGVSVEAYTQCRASARDTMHRLDRVQYYGVIKEIILLDYRNFKVPLFDCEWANIGNGVKVEDGFTLVNLHQGQHQFQRDPFIFASQAKQVFYSRDSDTSNWYVVLRAPPRGFYENDNFDENDYMPTTPLDVSQLGINFGDEDYTRSQANVMTDVSVMDRVCIAYIIT</sequence>
<keyword evidence="6" id="KW-1185">Reference proteome</keyword>
<dbReference type="InterPro" id="IPR025312">
    <property type="entry name" value="DUF4216"/>
</dbReference>
<organism evidence="5 6">
    <name type="scientific">Rubus argutus</name>
    <name type="common">Southern blackberry</name>
    <dbReference type="NCBI Taxonomy" id="59490"/>
    <lineage>
        <taxon>Eukaryota</taxon>
        <taxon>Viridiplantae</taxon>
        <taxon>Streptophyta</taxon>
        <taxon>Embryophyta</taxon>
        <taxon>Tracheophyta</taxon>
        <taxon>Spermatophyta</taxon>
        <taxon>Magnoliopsida</taxon>
        <taxon>eudicotyledons</taxon>
        <taxon>Gunneridae</taxon>
        <taxon>Pentapetalae</taxon>
        <taxon>rosids</taxon>
        <taxon>fabids</taxon>
        <taxon>Rosales</taxon>
        <taxon>Rosaceae</taxon>
        <taxon>Rosoideae</taxon>
        <taxon>Rosoideae incertae sedis</taxon>
        <taxon>Rubus</taxon>
    </lineage>
</organism>
<dbReference type="PANTHER" id="PTHR48258">
    <property type="entry name" value="DUF4218 DOMAIN-CONTAINING PROTEIN-RELATED"/>
    <property type="match status" value="1"/>
</dbReference>
<feature type="compositionally biased region" description="Basic residues" evidence="1">
    <location>
        <begin position="224"/>
        <end position="245"/>
    </location>
</feature>
<dbReference type="EMBL" id="JBEDUW010000007">
    <property type="protein sequence ID" value="KAK9911494.1"/>
    <property type="molecule type" value="Genomic_DNA"/>
</dbReference>
<evidence type="ECO:0000259" key="4">
    <source>
        <dbReference type="Pfam" id="PF13963"/>
    </source>
</evidence>
<dbReference type="PANTHER" id="PTHR48258:SF3">
    <property type="entry name" value="FK506-BINDING PROTEIN 4-LIKE ISOFORM X1"/>
    <property type="match status" value="1"/>
</dbReference>
<feature type="domain" description="DUF4216" evidence="2">
    <location>
        <begin position="537"/>
        <end position="604"/>
    </location>
</feature>
<accession>A0AAW1VXE5</accession>
<gene>
    <name evidence="5" type="ORF">M0R45_035402</name>
</gene>
<evidence type="ECO:0000259" key="2">
    <source>
        <dbReference type="Pfam" id="PF13952"/>
    </source>
</evidence>
<evidence type="ECO:0000313" key="6">
    <source>
        <dbReference type="Proteomes" id="UP001457282"/>
    </source>
</evidence>
<dbReference type="Proteomes" id="UP001457282">
    <property type="component" value="Unassembled WGS sequence"/>
</dbReference>
<feature type="domain" description="DUF4218" evidence="3">
    <location>
        <begin position="298"/>
        <end position="371"/>
    </location>
</feature>
<evidence type="ECO:0000259" key="3">
    <source>
        <dbReference type="Pfam" id="PF13960"/>
    </source>
</evidence>
<dbReference type="InterPro" id="IPR029480">
    <property type="entry name" value="Transpos_assoc"/>
</dbReference>
<protein>
    <recommendedName>
        <fullName evidence="7">Transposase</fullName>
    </recommendedName>
</protein>
<comment type="caution">
    <text evidence="5">The sequence shown here is derived from an EMBL/GenBank/DDBJ whole genome shotgun (WGS) entry which is preliminary data.</text>
</comment>
<evidence type="ECO:0000256" key="1">
    <source>
        <dbReference type="SAM" id="MobiDB-lite"/>
    </source>
</evidence>
<name>A0AAW1VXE5_RUBAR</name>
<dbReference type="InterPro" id="IPR025452">
    <property type="entry name" value="DUF4218"/>
</dbReference>
<reference evidence="5 6" key="1">
    <citation type="journal article" date="2023" name="G3 (Bethesda)">
        <title>A chromosome-length genome assembly and annotation of blackberry (Rubus argutus, cv. 'Hillquist').</title>
        <authorList>
            <person name="Bruna T."/>
            <person name="Aryal R."/>
            <person name="Dudchenko O."/>
            <person name="Sargent D.J."/>
            <person name="Mead D."/>
            <person name="Buti M."/>
            <person name="Cavallini A."/>
            <person name="Hytonen T."/>
            <person name="Andres J."/>
            <person name="Pham M."/>
            <person name="Weisz D."/>
            <person name="Mascagni F."/>
            <person name="Usai G."/>
            <person name="Natali L."/>
            <person name="Bassil N."/>
            <person name="Fernandez G.E."/>
            <person name="Lomsadze A."/>
            <person name="Armour M."/>
            <person name="Olukolu B."/>
            <person name="Poorten T."/>
            <person name="Britton C."/>
            <person name="Davik J."/>
            <person name="Ashrafi H."/>
            <person name="Aiden E.L."/>
            <person name="Borodovsky M."/>
            <person name="Worthington M."/>
        </authorList>
    </citation>
    <scope>NUCLEOTIDE SEQUENCE [LARGE SCALE GENOMIC DNA]</scope>
    <source>
        <strain evidence="5">PI 553951</strain>
    </source>
</reference>
<evidence type="ECO:0000313" key="5">
    <source>
        <dbReference type="EMBL" id="KAK9911494.1"/>
    </source>
</evidence>
<dbReference type="Pfam" id="PF13960">
    <property type="entry name" value="DUF4218"/>
    <property type="match status" value="1"/>
</dbReference>
<dbReference type="Pfam" id="PF13952">
    <property type="entry name" value="DUF4216"/>
    <property type="match status" value="1"/>
</dbReference>
<feature type="domain" description="Transposase-associated" evidence="4">
    <location>
        <begin position="3"/>
        <end position="75"/>
    </location>
</feature>
<dbReference type="AlphaFoldDB" id="A0AAW1VXE5"/>
<evidence type="ECO:0008006" key="7">
    <source>
        <dbReference type="Google" id="ProtNLM"/>
    </source>
</evidence>
<dbReference type="Pfam" id="PF13963">
    <property type="entry name" value="Transpos_assoc"/>
    <property type="match status" value="1"/>
</dbReference>
<feature type="region of interest" description="Disordered" evidence="1">
    <location>
        <begin position="223"/>
        <end position="259"/>
    </location>
</feature>
<proteinExistence type="predicted"/>